<reference evidence="3 4" key="1">
    <citation type="journal article" date="2024" name="Plant Biotechnol. J.">
        <title>Dendrobium thyrsiflorum genome and its molecular insights into genes involved in important horticultural traits.</title>
        <authorList>
            <person name="Chen B."/>
            <person name="Wang J.Y."/>
            <person name="Zheng P.J."/>
            <person name="Li K.L."/>
            <person name="Liang Y.M."/>
            <person name="Chen X.F."/>
            <person name="Zhang C."/>
            <person name="Zhao X."/>
            <person name="He X."/>
            <person name="Zhang G.Q."/>
            <person name="Liu Z.J."/>
            <person name="Xu Q."/>
        </authorList>
    </citation>
    <scope>NUCLEOTIDE SEQUENCE [LARGE SCALE GENOMIC DNA]</scope>
    <source>
        <strain evidence="3">GZMU011</strain>
    </source>
</reference>
<evidence type="ECO:0000313" key="3">
    <source>
        <dbReference type="EMBL" id="KAL0910861.1"/>
    </source>
</evidence>
<feature type="compositionally biased region" description="Low complexity" evidence="1">
    <location>
        <begin position="210"/>
        <end position="224"/>
    </location>
</feature>
<organism evidence="3 4">
    <name type="scientific">Dendrobium thyrsiflorum</name>
    <name type="common">Pinecone-like raceme dendrobium</name>
    <name type="synonym">Orchid</name>
    <dbReference type="NCBI Taxonomy" id="117978"/>
    <lineage>
        <taxon>Eukaryota</taxon>
        <taxon>Viridiplantae</taxon>
        <taxon>Streptophyta</taxon>
        <taxon>Embryophyta</taxon>
        <taxon>Tracheophyta</taxon>
        <taxon>Spermatophyta</taxon>
        <taxon>Magnoliopsida</taxon>
        <taxon>Liliopsida</taxon>
        <taxon>Asparagales</taxon>
        <taxon>Orchidaceae</taxon>
        <taxon>Epidendroideae</taxon>
        <taxon>Malaxideae</taxon>
        <taxon>Dendrobiinae</taxon>
        <taxon>Dendrobium</taxon>
    </lineage>
</organism>
<feature type="region of interest" description="Disordered" evidence="1">
    <location>
        <begin position="207"/>
        <end position="227"/>
    </location>
</feature>
<dbReference type="Pfam" id="PF05699">
    <property type="entry name" value="Dimer_Tnp_hAT"/>
    <property type="match status" value="1"/>
</dbReference>
<comment type="caution">
    <text evidence="3">The sequence shown here is derived from an EMBL/GenBank/DDBJ whole genome shotgun (WGS) entry which is preliminary data.</text>
</comment>
<feature type="region of interest" description="Disordered" evidence="1">
    <location>
        <begin position="1"/>
        <end position="20"/>
    </location>
</feature>
<gene>
    <name evidence="3" type="ORF">M5K25_018957</name>
</gene>
<dbReference type="PANTHER" id="PTHR45662">
    <property type="entry name" value="PHOSPHATIDYLINOSITIDE PHOSPHATASE SAC1"/>
    <property type="match status" value="1"/>
</dbReference>
<dbReference type="SUPFAM" id="SSF53098">
    <property type="entry name" value="Ribonuclease H-like"/>
    <property type="match status" value="1"/>
</dbReference>
<evidence type="ECO:0000313" key="4">
    <source>
        <dbReference type="Proteomes" id="UP001552299"/>
    </source>
</evidence>
<dbReference type="InterPro" id="IPR012337">
    <property type="entry name" value="RNaseH-like_sf"/>
</dbReference>
<dbReference type="AlphaFoldDB" id="A0ABD0UE59"/>
<dbReference type="InterPro" id="IPR008906">
    <property type="entry name" value="HATC_C_dom"/>
</dbReference>
<protein>
    <recommendedName>
        <fullName evidence="2">SAC domain-containing protein</fullName>
    </recommendedName>
</protein>
<keyword evidence="4" id="KW-1185">Reference proteome</keyword>
<evidence type="ECO:0000256" key="1">
    <source>
        <dbReference type="SAM" id="MobiDB-lite"/>
    </source>
</evidence>
<name>A0ABD0UE59_DENTH</name>
<accession>A0ABD0UE59</accession>
<sequence length="522" mass="58454">MVTPGEDRGQTQMMPAAGTREGRRQVCMDIGRFFFENAIPFNSILDVRQPLEAMFTSTQWLNSAWAKKPEGKEIRRHILSDKFWAIEWWIQFGDSTPELQSFAIRVLGLTCSSSGCERNWSTYSQVQTKRRNRLSTLRMNSLVYIMHNKRLRDRRLRNKGLKDDEDPLVCEDVASDNEWFIDETNLPLSDLQLEDLSVDVLRGYADQGGASTSATPHTSTSSAAKGKRKVGIIEDDEDLNFIDTIGEEDSLEDPFNEGQLSSAFASEMEKLAHVRYVTFDFHYHCAKGNFENLKILYDEISEDVQKQGYFLINAEGVILQEQSGVARANCIDCLDRTNVTQCYLARKSLNSQLQQMGAFSSSDCITLYADIDEAFKMLWAEHGDEISLEYTGTLALKGDLVRYGRQTIAGLIKDGITALSRYYLNNFQDGLRQDALDLISGRCDVNRSGPPSQLKDSLSYVPVASALIIGGLTVTSFSLNQGRHPQHFLSSVLLAGLAAGVMAAVKANGRQFCSRPRLCGLF</sequence>
<dbReference type="PANTHER" id="PTHR45662:SF10">
    <property type="entry name" value="PHOSPHOINOSITIDE PHOSPHATASE SAC8"/>
    <property type="match status" value="1"/>
</dbReference>
<dbReference type="Proteomes" id="UP001552299">
    <property type="component" value="Unassembled WGS sequence"/>
</dbReference>
<feature type="domain" description="SAC" evidence="2">
    <location>
        <begin position="217"/>
        <end position="392"/>
    </location>
</feature>
<dbReference type="InterPro" id="IPR002013">
    <property type="entry name" value="SAC_dom"/>
</dbReference>
<dbReference type="EMBL" id="JANQDX010000015">
    <property type="protein sequence ID" value="KAL0910861.1"/>
    <property type="molecule type" value="Genomic_DNA"/>
</dbReference>
<dbReference type="PROSITE" id="PS50275">
    <property type="entry name" value="SAC"/>
    <property type="match status" value="1"/>
</dbReference>
<evidence type="ECO:0000259" key="2">
    <source>
        <dbReference type="PROSITE" id="PS50275"/>
    </source>
</evidence>
<proteinExistence type="predicted"/>